<dbReference type="PATRIC" id="fig|106634.4.peg.403"/>
<sequence length="100" mass="10927">MNDTTDQTYNNAAQHLIELANRLADDGQADETGDVADGLLAGAIHFWLYSRQPCGDPLCEDCAPFADAESRLAMLHELIDELARDSDYFHSTTDSTVGHA</sequence>
<proteinExistence type="predicted"/>
<reference evidence="1 2" key="1">
    <citation type="submission" date="2015-04" db="EMBL/GenBank/DDBJ databases">
        <title>Complete Sequence for the Genome of the Thioalkalivibrio versutus D301.</title>
        <authorList>
            <person name="Mu T."/>
            <person name="Zhou J."/>
            <person name="Xu X."/>
        </authorList>
    </citation>
    <scope>NUCLEOTIDE SEQUENCE [LARGE SCALE GENOMIC DNA]</scope>
    <source>
        <strain evidence="1 2">D301</strain>
    </source>
</reference>
<dbReference type="OrthoDB" id="5784205at2"/>
<evidence type="ECO:0000313" key="1">
    <source>
        <dbReference type="EMBL" id="AKJ94216.1"/>
    </source>
</evidence>
<evidence type="ECO:0000313" key="2">
    <source>
        <dbReference type="Proteomes" id="UP000064201"/>
    </source>
</evidence>
<dbReference type="KEGG" id="tvr:TVD_01985"/>
<dbReference type="EMBL" id="CP011367">
    <property type="protein sequence ID" value="AKJ94216.1"/>
    <property type="molecule type" value="Genomic_DNA"/>
</dbReference>
<name>A0A0G3G5T6_9GAMM</name>
<dbReference type="STRING" id="106634.TVD_01985"/>
<dbReference type="Proteomes" id="UP000064201">
    <property type="component" value="Chromosome"/>
</dbReference>
<organism evidence="1 2">
    <name type="scientific">Thioalkalivibrio versutus</name>
    <dbReference type="NCBI Taxonomy" id="106634"/>
    <lineage>
        <taxon>Bacteria</taxon>
        <taxon>Pseudomonadati</taxon>
        <taxon>Pseudomonadota</taxon>
        <taxon>Gammaproteobacteria</taxon>
        <taxon>Chromatiales</taxon>
        <taxon>Ectothiorhodospiraceae</taxon>
        <taxon>Thioalkalivibrio</taxon>
    </lineage>
</organism>
<accession>A0A0G3G5T6</accession>
<gene>
    <name evidence="1" type="ORF">TVD_01985</name>
</gene>
<dbReference type="RefSeq" id="WP_018144508.1">
    <property type="nucleotide sequence ID" value="NZ_CP011367.1"/>
</dbReference>
<keyword evidence="2" id="KW-1185">Reference proteome</keyword>
<protein>
    <submittedName>
        <fullName evidence="1">Uncharacterized protein</fullName>
    </submittedName>
</protein>
<dbReference type="AlphaFoldDB" id="A0A0G3G5T6"/>